<evidence type="ECO:0000313" key="6">
    <source>
        <dbReference type="Proteomes" id="UP000627838"/>
    </source>
</evidence>
<evidence type="ECO:0000313" key="5">
    <source>
        <dbReference type="EMBL" id="MBE1535153.1"/>
    </source>
</evidence>
<dbReference type="Gene3D" id="3.40.50.2000">
    <property type="entry name" value="Glycogen Phosphorylase B"/>
    <property type="match status" value="2"/>
</dbReference>
<dbReference type="Proteomes" id="UP000627838">
    <property type="component" value="Unassembled WGS sequence"/>
</dbReference>
<organism evidence="5 6">
    <name type="scientific">Actinomadura algeriensis</name>
    <dbReference type="NCBI Taxonomy" id="1679523"/>
    <lineage>
        <taxon>Bacteria</taxon>
        <taxon>Bacillati</taxon>
        <taxon>Actinomycetota</taxon>
        <taxon>Actinomycetes</taxon>
        <taxon>Streptosporangiales</taxon>
        <taxon>Thermomonosporaceae</taxon>
        <taxon>Actinomadura</taxon>
    </lineage>
</organism>
<dbReference type="PANTHER" id="PTHR45947:SF3">
    <property type="entry name" value="SULFOQUINOVOSYL TRANSFERASE SQD2"/>
    <property type="match status" value="1"/>
</dbReference>
<dbReference type="SUPFAM" id="SSF53756">
    <property type="entry name" value="UDP-Glycosyltransferase/glycogen phosphorylase"/>
    <property type="match status" value="1"/>
</dbReference>
<name>A0ABR9JXE0_9ACTN</name>
<proteinExistence type="predicted"/>
<accession>A0ABR9JXE0</accession>
<dbReference type="InterPro" id="IPR001296">
    <property type="entry name" value="Glyco_trans_1"/>
</dbReference>
<dbReference type="Pfam" id="PF00534">
    <property type="entry name" value="Glycos_transf_1"/>
    <property type="match status" value="1"/>
</dbReference>
<dbReference type="GO" id="GO:0016757">
    <property type="term" value="F:glycosyltransferase activity"/>
    <property type="evidence" value="ECO:0007669"/>
    <property type="project" value="UniProtKB-KW"/>
</dbReference>
<dbReference type="Pfam" id="PF13439">
    <property type="entry name" value="Glyco_transf_4"/>
    <property type="match status" value="1"/>
</dbReference>
<dbReference type="EC" id="2.4.1.-" evidence="5"/>
<protein>
    <submittedName>
        <fullName evidence="5">Phosphatidylinositol alpha-1,6-mannosyltransferase</fullName>
        <ecNumber evidence="5">2.4.1.-</ecNumber>
    </submittedName>
</protein>
<keyword evidence="1 5" id="KW-0328">Glycosyltransferase</keyword>
<dbReference type="EMBL" id="JADBDZ010000001">
    <property type="protein sequence ID" value="MBE1535153.1"/>
    <property type="molecule type" value="Genomic_DNA"/>
</dbReference>
<feature type="domain" description="Glycosyltransferase subfamily 4-like N-terminal" evidence="4">
    <location>
        <begin position="31"/>
        <end position="171"/>
    </location>
</feature>
<dbReference type="RefSeq" id="WP_192761411.1">
    <property type="nucleotide sequence ID" value="NZ_JADBDZ010000001.1"/>
</dbReference>
<evidence type="ECO:0000256" key="1">
    <source>
        <dbReference type="ARBA" id="ARBA00022676"/>
    </source>
</evidence>
<comment type="caution">
    <text evidence="5">The sequence shown here is derived from an EMBL/GenBank/DDBJ whole genome shotgun (WGS) entry which is preliminary data.</text>
</comment>
<feature type="domain" description="Glycosyl transferase family 1" evidence="3">
    <location>
        <begin position="190"/>
        <end position="355"/>
    </location>
</feature>
<evidence type="ECO:0000256" key="2">
    <source>
        <dbReference type="ARBA" id="ARBA00022679"/>
    </source>
</evidence>
<evidence type="ECO:0000259" key="3">
    <source>
        <dbReference type="Pfam" id="PF00534"/>
    </source>
</evidence>
<dbReference type="InterPro" id="IPR028098">
    <property type="entry name" value="Glyco_trans_4-like_N"/>
</dbReference>
<dbReference type="InterPro" id="IPR050194">
    <property type="entry name" value="Glycosyltransferase_grp1"/>
</dbReference>
<keyword evidence="6" id="KW-1185">Reference proteome</keyword>
<dbReference type="PANTHER" id="PTHR45947">
    <property type="entry name" value="SULFOQUINOVOSYL TRANSFERASE SQD2"/>
    <property type="match status" value="1"/>
</dbReference>
<dbReference type="CDD" id="cd03801">
    <property type="entry name" value="GT4_PimA-like"/>
    <property type="match status" value="1"/>
</dbReference>
<sequence>MTKTLVVTNDFPPRPGGIQAFVHGLTLRRPPGSVVVYAPAWEGAARFDAEQPFPVVRHPGSLMLPEPGVLRRASDVLRAEGCDSVVFGAAAPLGLLAPALRRRGARRLVGITHGHEAGWAALPVARTLLGRIGDGVDVLTYLGEYTRSRMARALGADAAARMAHLAPGVDEKTFRAGAGGADVRDRYGLADRPVAVCVSRLVPRKGQDALIHAWPRVLRRVPDAALLLVGGGPHRAELERLAASAGVSRSVIFTGSVPWEELPAHYDAGDVFAMPCRTRRRGLDVEGLGIVYLEASATGLPVVAGDSGGAPDAVLDGETGVVVPGRSVARVASAVADLLADPARARAMGEAGRAWVEREWRWEIQAARLGTLLGDRRGNTPSALIPP</sequence>
<gene>
    <name evidence="5" type="ORF">H4W34_004986</name>
</gene>
<evidence type="ECO:0000259" key="4">
    <source>
        <dbReference type="Pfam" id="PF13439"/>
    </source>
</evidence>
<reference evidence="5 6" key="1">
    <citation type="submission" date="2020-10" db="EMBL/GenBank/DDBJ databases">
        <title>Sequencing the genomes of 1000 actinobacteria strains.</title>
        <authorList>
            <person name="Klenk H.-P."/>
        </authorList>
    </citation>
    <scope>NUCLEOTIDE SEQUENCE [LARGE SCALE GENOMIC DNA]</scope>
    <source>
        <strain evidence="5 6">DSM 46744</strain>
    </source>
</reference>
<keyword evidence="2 5" id="KW-0808">Transferase</keyword>